<evidence type="ECO:0000313" key="2">
    <source>
        <dbReference type="EMBL" id="CAB4370766.1"/>
    </source>
</evidence>
<sequence length="362" mass="40336">MTIETKRNDLASTRIATDEATSLEPGQCRLRIDHFALTTNNITYGVFGDMLRYWDVFPASDSPAEWGRIPTWGFAEVVESKCDDVAIGERLFGFLPMSEETIITPGKIDDRGLSDIAPHRVGLAGAYNRYQKASTDPTHHADREAQQMLLYPLFFTSFVIDDFLTDNEDFGASQIVVSSASSKTAIGVAYLAKQREIKTVGLTSAGNREFVESLEVFSEVVVYEDVNEIAQVPSAYVDIAGNQDLLRAVHAHLDGVLNHSMVVGNTNWDHVATDTSELAAPRPEFLFAPTQISKRTKEWGRDELDRRIGTAWSNYSEWCDSWIEFSHAAGNDKVLAVYETLRSGRPDPKQGFICSIHSEKTK</sequence>
<dbReference type="AlphaFoldDB" id="A0A6J6HFM0"/>
<dbReference type="EMBL" id="CAEUNJ010000012">
    <property type="protein sequence ID" value="CAB4370766.1"/>
    <property type="molecule type" value="Genomic_DNA"/>
</dbReference>
<dbReference type="EMBL" id="CAEZVC010000002">
    <property type="protein sequence ID" value="CAB4611746.1"/>
    <property type="molecule type" value="Genomic_DNA"/>
</dbReference>
<evidence type="ECO:0000313" key="4">
    <source>
        <dbReference type="EMBL" id="CAB4611746.1"/>
    </source>
</evidence>
<dbReference type="EMBL" id="CAFBRD010000013">
    <property type="protein sequence ID" value="CAB5074953.1"/>
    <property type="molecule type" value="Genomic_DNA"/>
</dbReference>
<evidence type="ECO:0000313" key="3">
    <source>
        <dbReference type="EMBL" id="CAB4588099.1"/>
    </source>
</evidence>
<name>A0A6J6HFM0_9ZZZZ</name>
<dbReference type="Pfam" id="PF11017">
    <property type="entry name" value="DUF2855"/>
    <property type="match status" value="1"/>
</dbReference>
<dbReference type="EMBL" id="CAESAL010000021">
    <property type="protein sequence ID" value="CAB4338949.1"/>
    <property type="molecule type" value="Genomic_DNA"/>
</dbReference>
<proteinExistence type="predicted"/>
<reference evidence="4" key="1">
    <citation type="submission" date="2020-05" db="EMBL/GenBank/DDBJ databases">
        <authorList>
            <person name="Chiriac C."/>
            <person name="Salcher M."/>
            <person name="Ghai R."/>
            <person name="Kavagutti S V."/>
        </authorList>
    </citation>
    <scope>NUCLEOTIDE SEQUENCE</scope>
</reference>
<dbReference type="InterPro" id="IPR021276">
    <property type="entry name" value="DUF2855"/>
</dbReference>
<evidence type="ECO:0000313" key="1">
    <source>
        <dbReference type="EMBL" id="CAB4338949.1"/>
    </source>
</evidence>
<dbReference type="EMBL" id="CAEZTY010000041">
    <property type="protein sequence ID" value="CAB4588099.1"/>
    <property type="molecule type" value="Genomic_DNA"/>
</dbReference>
<gene>
    <name evidence="3" type="ORF">UFOPK1762_01153</name>
    <name evidence="4" type="ORF">UFOPK1906_00085</name>
    <name evidence="1" type="ORF">UFOPK3331_00810</name>
    <name evidence="2" type="ORF">UFOPK4201_00412</name>
    <name evidence="5" type="ORF">UFOPK4371_00401</name>
</gene>
<organism evidence="4">
    <name type="scientific">freshwater metagenome</name>
    <dbReference type="NCBI Taxonomy" id="449393"/>
    <lineage>
        <taxon>unclassified sequences</taxon>
        <taxon>metagenomes</taxon>
        <taxon>ecological metagenomes</taxon>
    </lineage>
</organism>
<protein>
    <submittedName>
        <fullName evidence="4">Unannotated protein</fullName>
    </submittedName>
</protein>
<accession>A0A6J6HFM0</accession>
<evidence type="ECO:0000313" key="5">
    <source>
        <dbReference type="EMBL" id="CAB5074953.1"/>
    </source>
</evidence>